<evidence type="ECO:0000313" key="11">
    <source>
        <dbReference type="Proteomes" id="UP000230956"/>
    </source>
</evidence>
<dbReference type="InterPro" id="IPR006305">
    <property type="entry name" value="FliQ"/>
</dbReference>
<reference evidence="11" key="1">
    <citation type="submission" date="2017-09" db="EMBL/GenBank/DDBJ databases">
        <title>Depth-based differentiation of microbial function through sediment-hosted aquifers and enrichment of novel symbionts in the deep terrestrial subsurface.</title>
        <authorList>
            <person name="Probst A.J."/>
            <person name="Ladd B."/>
            <person name="Jarett J.K."/>
            <person name="Geller-Mcgrath D.E."/>
            <person name="Sieber C.M.K."/>
            <person name="Emerson J.B."/>
            <person name="Anantharaman K."/>
            <person name="Thomas B.C."/>
            <person name="Malmstrom R."/>
            <person name="Stieglmeier M."/>
            <person name="Klingl A."/>
            <person name="Woyke T."/>
            <person name="Ryan C.M."/>
            <person name="Banfield J.F."/>
        </authorList>
    </citation>
    <scope>NUCLEOTIDE SEQUENCE [LARGE SCALE GENOMIC DNA]</scope>
</reference>
<dbReference type="GO" id="GO:0009306">
    <property type="term" value="P:protein secretion"/>
    <property type="evidence" value="ECO:0007669"/>
    <property type="project" value="InterPro"/>
</dbReference>
<keyword evidence="10" id="KW-0966">Cell projection</keyword>
<sequence>MTDSMAMEIGKSALIVTLEIALPILLFSLVAGLVISILQAVTQIQEFTLTFIPKVLATVLALAIFGPWMLHVLVDFTTNLLVNLPHYLK</sequence>
<name>A0A2M7T6G0_9ACTN</name>
<evidence type="ECO:0000256" key="9">
    <source>
        <dbReference type="RuleBase" id="RU364090"/>
    </source>
</evidence>
<dbReference type="EMBL" id="PFNG01000205">
    <property type="protein sequence ID" value="PIZ36380.1"/>
    <property type="molecule type" value="Genomic_DNA"/>
</dbReference>
<organism evidence="10 11">
    <name type="scientific">Candidatus Aquicultor secundus</name>
    <dbReference type="NCBI Taxonomy" id="1973895"/>
    <lineage>
        <taxon>Bacteria</taxon>
        <taxon>Bacillati</taxon>
        <taxon>Actinomycetota</taxon>
        <taxon>Candidatus Aquicultoria</taxon>
        <taxon>Candidatus Aquicultorales</taxon>
        <taxon>Candidatus Aquicultoraceae</taxon>
        <taxon>Candidatus Aquicultor</taxon>
    </lineage>
</organism>
<feature type="transmembrane region" description="Helical" evidence="9">
    <location>
        <begin position="54"/>
        <end position="74"/>
    </location>
</feature>
<keyword evidence="6 9" id="KW-1133">Transmembrane helix</keyword>
<dbReference type="AlphaFoldDB" id="A0A2M7T6G0"/>
<comment type="subcellular location">
    <subcellularLocation>
        <location evidence="1 9">Cell membrane</location>
        <topology evidence="1">Multi-pass membrane protein</topology>
    </subcellularLocation>
    <subcellularLocation>
        <location evidence="9">Bacterial flagellum basal body</location>
    </subcellularLocation>
</comment>
<comment type="caution">
    <text evidence="10">The sequence shown here is derived from an EMBL/GenBank/DDBJ whole genome shotgun (WGS) entry which is preliminary data.</text>
</comment>
<keyword evidence="10" id="KW-0282">Flagellum</keyword>
<dbReference type="InterPro" id="IPR002191">
    <property type="entry name" value="Bac_export_3"/>
</dbReference>
<dbReference type="Pfam" id="PF01313">
    <property type="entry name" value="Bac_export_3"/>
    <property type="match status" value="1"/>
</dbReference>
<evidence type="ECO:0000256" key="5">
    <source>
        <dbReference type="ARBA" id="ARBA00022692"/>
    </source>
</evidence>
<dbReference type="GO" id="GO:0009425">
    <property type="term" value="C:bacterial-type flagellum basal body"/>
    <property type="evidence" value="ECO:0007669"/>
    <property type="project" value="UniProtKB-SubCell"/>
</dbReference>
<comment type="function">
    <text evidence="9">Role in flagellar biosynthesis.</text>
</comment>
<dbReference type="PANTHER" id="PTHR34040">
    <property type="entry name" value="FLAGELLAR BIOSYNTHETIC PROTEIN FLIQ"/>
    <property type="match status" value="1"/>
</dbReference>
<evidence type="ECO:0000256" key="4">
    <source>
        <dbReference type="ARBA" id="ARBA00022475"/>
    </source>
</evidence>
<evidence type="ECO:0000313" key="10">
    <source>
        <dbReference type="EMBL" id="PIZ36380.1"/>
    </source>
</evidence>
<gene>
    <name evidence="9 10" type="primary">fliQ</name>
    <name evidence="10" type="ORF">COY37_08760</name>
</gene>
<evidence type="ECO:0000256" key="2">
    <source>
        <dbReference type="ARBA" id="ARBA00006156"/>
    </source>
</evidence>
<dbReference type="PRINTS" id="PR00952">
    <property type="entry name" value="TYPE3IMQPROT"/>
</dbReference>
<dbReference type="GO" id="GO:0044780">
    <property type="term" value="P:bacterial-type flagellum assembly"/>
    <property type="evidence" value="ECO:0007669"/>
    <property type="project" value="InterPro"/>
</dbReference>
<evidence type="ECO:0000256" key="7">
    <source>
        <dbReference type="ARBA" id="ARBA00023136"/>
    </source>
</evidence>
<dbReference type="PIRSF" id="PIRSF004669">
    <property type="entry name" value="FliQ"/>
    <property type="match status" value="1"/>
</dbReference>
<evidence type="ECO:0000256" key="3">
    <source>
        <dbReference type="ARBA" id="ARBA00021718"/>
    </source>
</evidence>
<dbReference type="Proteomes" id="UP000230956">
    <property type="component" value="Unassembled WGS sequence"/>
</dbReference>
<evidence type="ECO:0000256" key="8">
    <source>
        <dbReference type="ARBA" id="ARBA00023143"/>
    </source>
</evidence>
<dbReference type="GO" id="GO:0005886">
    <property type="term" value="C:plasma membrane"/>
    <property type="evidence" value="ECO:0007669"/>
    <property type="project" value="UniProtKB-SubCell"/>
</dbReference>
<evidence type="ECO:0000256" key="1">
    <source>
        <dbReference type="ARBA" id="ARBA00004651"/>
    </source>
</evidence>
<proteinExistence type="inferred from homology"/>
<keyword evidence="7 9" id="KW-0472">Membrane</keyword>
<comment type="similarity">
    <text evidence="2 9">Belongs to the FliQ/MopD/SpaQ family.</text>
</comment>
<dbReference type="PANTHER" id="PTHR34040:SF2">
    <property type="entry name" value="FLAGELLAR BIOSYNTHETIC PROTEIN FLIQ"/>
    <property type="match status" value="1"/>
</dbReference>
<feature type="transmembrane region" description="Helical" evidence="9">
    <location>
        <begin position="20"/>
        <end position="42"/>
    </location>
</feature>
<dbReference type="NCBIfam" id="TIGR01402">
    <property type="entry name" value="fliQ"/>
    <property type="match status" value="1"/>
</dbReference>
<protein>
    <recommendedName>
        <fullName evidence="3 9">Flagellar biosynthetic protein FliQ</fullName>
    </recommendedName>
</protein>
<keyword evidence="8 9" id="KW-0975">Bacterial flagellum</keyword>
<dbReference type="RefSeq" id="WP_286677721.1">
    <property type="nucleotide sequence ID" value="NZ_MNXI01000027.1"/>
</dbReference>
<evidence type="ECO:0000256" key="6">
    <source>
        <dbReference type="ARBA" id="ARBA00022989"/>
    </source>
</evidence>
<keyword evidence="5 9" id="KW-0812">Transmembrane</keyword>
<keyword evidence="4 9" id="KW-1003">Cell membrane</keyword>
<accession>A0A2M7T6G0</accession>
<keyword evidence="10" id="KW-0969">Cilium</keyword>